<dbReference type="InterPro" id="IPR036156">
    <property type="entry name" value="Beta-gal/glucu_dom_sf"/>
</dbReference>
<gene>
    <name evidence="7" type="ORF">H7849_06455</name>
</gene>
<organism evidence="7 8">
    <name type="scientific">Alloacidobacterium dinghuense</name>
    <dbReference type="NCBI Taxonomy" id="2763107"/>
    <lineage>
        <taxon>Bacteria</taxon>
        <taxon>Pseudomonadati</taxon>
        <taxon>Acidobacteriota</taxon>
        <taxon>Terriglobia</taxon>
        <taxon>Terriglobales</taxon>
        <taxon>Acidobacteriaceae</taxon>
        <taxon>Alloacidobacterium</taxon>
    </lineage>
</organism>
<dbReference type="Gene3D" id="2.60.40.10">
    <property type="entry name" value="Immunoglobulins"/>
    <property type="match status" value="1"/>
</dbReference>
<dbReference type="PANTHER" id="PTHR42732:SF1">
    <property type="entry name" value="BETA-MANNOSIDASE"/>
    <property type="match status" value="1"/>
</dbReference>
<protein>
    <recommendedName>
        <fullName evidence="9">Beta-galactosidase</fullName>
    </recommendedName>
</protein>
<feature type="domain" description="Glycosyl hydrolases family 2 sugar binding" evidence="6">
    <location>
        <begin position="92"/>
        <end position="198"/>
    </location>
</feature>
<proteinExistence type="inferred from homology"/>
<dbReference type="SUPFAM" id="SSF49785">
    <property type="entry name" value="Galactose-binding domain-like"/>
    <property type="match status" value="1"/>
</dbReference>
<evidence type="ECO:0000256" key="2">
    <source>
        <dbReference type="ARBA" id="ARBA00022801"/>
    </source>
</evidence>
<dbReference type="RefSeq" id="WP_186745108.1">
    <property type="nucleotide sequence ID" value="NZ_CP060394.1"/>
</dbReference>
<evidence type="ECO:0000313" key="8">
    <source>
        <dbReference type="Proteomes" id="UP000515312"/>
    </source>
</evidence>
<dbReference type="Pfam" id="PF00703">
    <property type="entry name" value="Glyco_hydro_2"/>
    <property type="match status" value="1"/>
</dbReference>
<reference evidence="7 8" key="1">
    <citation type="submission" date="2020-08" db="EMBL/GenBank/DDBJ databases">
        <title>Edaphobacter telluris sp. nov. and Acidobacterium dinghuensis sp. nov., two acidobacteria isolated from forest soil.</title>
        <authorList>
            <person name="Fu J."/>
            <person name="Qiu L."/>
        </authorList>
    </citation>
    <scope>NUCLEOTIDE SEQUENCE [LARGE SCALE GENOMIC DNA]</scope>
    <source>
        <strain evidence="7">4Y35</strain>
    </source>
</reference>
<evidence type="ECO:0000313" key="7">
    <source>
        <dbReference type="EMBL" id="QNI33580.1"/>
    </source>
</evidence>
<feature type="domain" description="Glycoside hydrolase family 2 immunoglobulin-like beta-sandwich" evidence="4">
    <location>
        <begin position="207"/>
        <end position="311"/>
    </location>
</feature>
<dbReference type="AlphaFoldDB" id="A0A7G8BM10"/>
<evidence type="ECO:0000259" key="4">
    <source>
        <dbReference type="Pfam" id="PF00703"/>
    </source>
</evidence>
<dbReference type="Pfam" id="PF02836">
    <property type="entry name" value="Glyco_hydro_2_C"/>
    <property type="match status" value="1"/>
</dbReference>
<evidence type="ECO:0008006" key="9">
    <source>
        <dbReference type="Google" id="ProtNLM"/>
    </source>
</evidence>
<dbReference type="InterPro" id="IPR006104">
    <property type="entry name" value="Glyco_hydro_2_N"/>
</dbReference>
<dbReference type="InterPro" id="IPR017853">
    <property type="entry name" value="GH"/>
</dbReference>
<feature type="domain" description="Glycoside hydrolase family 2 catalytic" evidence="5">
    <location>
        <begin position="314"/>
        <end position="528"/>
    </location>
</feature>
<evidence type="ECO:0000259" key="5">
    <source>
        <dbReference type="Pfam" id="PF02836"/>
    </source>
</evidence>
<dbReference type="SUPFAM" id="SSF49303">
    <property type="entry name" value="beta-Galactosidase/glucuronidase domain"/>
    <property type="match status" value="1"/>
</dbReference>
<dbReference type="InterPro" id="IPR013783">
    <property type="entry name" value="Ig-like_fold"/>
</dbReference>
<dbReference type="InterPro" id="IPR006102">
    <property type="entry name" value="Ig-like_GH2"/>
</dbReference>
<keyword evidence="2" id="KW-0378">Hydrolase</keyword>
<keyword evidence="8" id="KW-1185">Reference proteome</keyword>
<dbReference type="Gene3D" id="2.60.120.260">
    <property type="entry name" value="Galactose-binding domain-like"/>
    <property type="match status" value="1"/>
</dbReference>
<dbReference type="PANTHER" id="PTHR42732">
    <property type="entry name" value="BETA-GALACTOSIDASE"/>
    <property type="match status" value="1"/>
</dbReference>
<dbReference type="InterPro" id="IPR008979">
    <property type="entry name" value="Galactose-bd-like_sf"/>
</dbReference>
<sequence length="705" mass="79276">MPYSRRAFVTSLIVGGVSSIGCAESLYGQAPANGDEAQRTDISIAGSVALERGWSFAYDPDSSLLPTDRAVANLRWESVRVPHTWQAMGGDPGYVGVGWYKYELLMPQEWLEQFLRIEFEAATHTADVFLNGKLIGRHAGKGYTAFAFDLSPHLEHETADLMVRVDNRPSDTMLPRNNSYDWADDGGLIRPVNLLITPRVFIERIEIDAVPDLDKMEARVAIRAVVRNITDQEQAISLDAVLRPEQSPVTHSVEHIQQKIAAGKSLVVEVPAVTIASPTLWHFDSPNLYIARLRVKSALGEHWYEENFGIRRFEVRSTAFYLNGEKVSLMGVERMAGSNPDLGMAETSDWIRGNHEDMKELNCVFTRVHWAQDRRVLDFCDRHGILMQEEVPAWGWETFHETSDELQHALEQNGLEQLREMIARDRNHPCVVAWGLCNEVIGQNPRTRQFAHALADEARRLDPSRLLTYASNSLDSNPGADMAGDFDFVSANEYYGSWAPGGLPQVRTYLKGIHDAFPSKPIVISEYGWCECQPSIPPGDESRVTIVNSHTEVFREFPAVTGAIYFDYNDYRTLVGDKGTGAMRQRVHGVVDLYARRKPSFAALRDQASPIEKLSLTKADAGNYKLQITTRKQLPGYTLRNYQARWVVYGYDDLPMHGMLQALPDLHPGDSHTMVAELRFEDARRIVVDILRPTGFSAATIERAV</sequence>
<dbReference type="Proteomes" id="UP000515312">
    <property type="component" value="Chromosome"/>
</dbReference>
<accession>A0A7G8BM10</accession>
<dbReference type="EMBL" id="CP060394">
    <property type="protein sequence ID" value="QNI33580.1"/>
    <property type="molecule type" value="Genomic_DNA"/>
</dbReference>
<dbReference type="GO" id="GO:0004553">
    <property type="term" value="F:hydrolase activity, hydrolyzing O-glycosyl compounds"/>
    <property type="evidence" value="ECO:0007669"/>
    <property type="project" value="InterPro"/>
</dbReference>
<dbReference type="Pfam" id="PF02837">
    <property type="entry name" value="Glyco_hydro_2_N"/>
    <property type="match status" value="1"/>
</dbReference>
<name>A0A7G8BM10_9BACT</name>
<dbReference type="InterPro" id="IPR006103">
    <property type="entry name" value="Glyco_hydro_2_cat"/>
</dbReference>
<dbReference type="GO" id="GO:0005975">
    <property type="term" value="P:carbohydrate metabolic process"/>
    <property type="evidence" value="ECO:0007669"/>
    <property type="project" value="InterPro"/>
</dbReference>
<dbReference type="Gene3D" id="3.20.20.80">
    <property type="entry name" value="Glycosidases"/>
    <property type="match status" value="1"/>
</dbReference>
<comment type="similarity">
    <text evidence="1">Belongs to the glycosyl hydrolase 2 family.</text>
</comment>
<keyword evidence="3" id="KW-0326">Glycosidase</keyword>
<dbReference type="PROSITE" id="PS51257">
    <property type="entry name" value="PROKAR_LIPOPROTEIN"/>
    <property type="match status" value="1"/>
</dbReference>
<dbReference type="SUPFAM" id="SSF51445">
    <property type="entry name" value="(Trans)glycosidases"/>
    <property type="match status" value="1"/>
</dbReference>
<evidence type="ECO:0000256" key="1">
    <source>
        <dbReference type="ARBA" id="ARBA00007401"/>
    </source>
</evidence>
<dbReference type="KEGG" id="adin:H7849_06455"/>
<evidence type="ECO:0000256" key="3">
    <source>
        <dbReference type="ARBA" id="ARBA00023295"/>
    </source>
</evidence>
<dbReference type="InterPro" id="IPR051913">
    <property type="entry name" value="GH2_Domain-Containing"/>
</dbReference>
<evidence type="ECO:0000259" key="6">
    <source>
        <dbReference type="Pfam" id="PF02837"/>
    </source>
</evidence>